<feature type="region of interest" description="Disordered" evidence="10">
    <location>
        <begin position="198"/>
        <end position="224"/>
    </location>
</feature>
<dbReference type="CDD" id="cd20023">
    <property type="entry name" value="FH_FOXJ1"/>
    <property type="match status" value="1"/>
</dbReference>
<dbReference type="InterPro" id="IPR018122">
    <property type="entry name" value="TF_fork_head_CS_1"/>
</dbReference>
<keyword evidence="2" id="KW-0970">Cilium biogenesis/degradation</keyword>
<evidence type="ECO:0000256" key="10">
    <source>
        <dbReference type="SAM" id="MobiDB-lite"/>
    </source>
</evidence>
<dbReference type="PROSITE" id="PS00657">
    <property type="entry name" value="FORK_HEAD_1"/>
    <property type="match status" value="1"/>
</dbReference>
<evidence type="ECO:0000259" key="11">
    <source>
        <dbReference type="PROSITE" id="PS50039"/>
    </source>
</evidence>
<evidence type="ECO:0000256" key="1">
    <source>
        <dbReference type="ARBA" id="ARBA00004123"/>
    </source>
</evidence>
<accession>A0A1D2MRV3</accession>
<feature type="domain" description="Fork-head" evidence="11">
    <location>
        <begin position="102"/>
        <end position="197"/>
    </location>
</feature>
<dbReference type="EMBL" id="LJIJ01000642">
    <property type="protein sequence ID" value="ODM95631.1"/>
    <property type="molecule type" value="Genomic_DNA"/>
</dbReference>
<protein>
    <submittedName>
        <fullName evidence="12">Forkhead box protein J1.2</fullName>
    </submittedName>
</protein>
<dbReference type="PANTHER" id="PTHR46805:SF1">
    <property type="entry name" value="FORKHEAD BOX PROTEIN J1"/>
    <property type="match status" value="1"/>
</dbReference>
<gene>
    <name evidence="12" type="ORF">Ocin01_11051</name>
</gene>
<keyword evidence="3" id="KW-0805">Transcription regulation</keyword>
<evidence type="ECO:0000256" key="8">
    <source>
        <dbReference type="ARBA" id="ARBA00034770"/>
    </source>
</evidence>
<evidence type="ECO:0000256" key="2">
    <source>
        <dbReference type="ARBA" id="ARBA00022794"/>
    </source>
</evidence>
<keyword evidence="6" id="KW-0804">Transcription</keyword>
<evidence type="ECO:0000313" key="13">
    <source>
        <dbReference type="Proteomes" id="UP000094527"/>
    </source>
</evidence>
<evidence type="ECO:0000256" key="4">
    <source>
        <dbReference type="ARBA" id="ARBA00023125"/>
    </source>
</evidence>
<keyword evidence="7 9" id="KW-0539">Nucleus</keyword>
<dbReference type="Proteomes" id="UP000094527">
    <property type="component" value="Unassembled WGS sequence"/>
</dbReference>
<dbReference type="InterPro" id="IPR030456">
    <property type="entry name" value="TF_fork_head_CS_2"/>
</dbReference>
<dbReference type="OrthoDB" id="10029558at2759"/>
<dbReference type="PANTHER" id="PTHR46805">
    <property type="entry name" value="FORKHEAD BOX PROTEIN J1"/>
    <property type="match status" value="1"/>
</dbReference>
<proteinExistence type="inferred from homology"/>
<keyword evidence="4 9" id="KW-0238">DNA-binding</keyword>
<dbReference type="PROSITE" id="PS00658">
    <property type="entry name" value="FORK_HEAD_2"/>
    <property type="match status" value="1"/>
</dbReference>
<dbReference type="GO" id="GO:0030030">
    <property type="term" value="P:cell projection organization"/>
    <property type="evidence" value="ECO:0007669"/>
    <property type="project" value="UniProtKB-KW"/>
</dbReference>
<evidence type="ECO:0000256" key="3">
    <source>
        <dbReference type="ARBA" id="ARBA00023015"/>
    </source>
</evidence>
<comment type="similarity">
    <text evidence="8">Belongs to the FOXJ1 family.</text>
</comment>
<comment type="caution">
    <text evidence="12">The sequence shown here is derived from an EMBL/GenBank/DDBJ whole genome shotgun (WGS) entry which is preliminary data.</text>
</comment>
<dbReference type="InterPro" id="IPR047512">
    <property type="entry name" value="FH_FOXJ1"/>
</dbReference>
<dbReference type="InterPro" id="IPR036390">
    <property type="entry name" value="WH_DNA-bd_sf"/>
</dbReference>
<keyword evidence="5" id="KW-0010">Activator</keyword>
<name>A0A1D2MRV3_ORCCI</name>
<dbReference type="InterPro" id="IPR001766">
    <property type="entry name" value="Fork_head_dom"/>
</dbReference>
<sequence length="283" mass="31888">MIPNEFPSPPPHRTALKCPRYMELDKWSAPMDTDENMTDSNDGCMSPLRCDDLTSLTWLQNINILTVPGPPTPPASPKPAPKKSRIPVLKEHELEETVKKEKPPFSYANLICMAMRANKNFKLSLSSIYAWIRENFLYYRNADPAWQNSIRHNLSLNRCFMKVPRSKDEPGKGGFWRLDPAYAESLDSGEKIYRLRKRRNTPKKPKQQQQPKNQSANNGGEQIIGGMGREAASIVSATPPCRLPGNLLGCSSQHNPQALSFPSSIPVMIPLVSRISTTFPTKW</sequence>
<dbReference type="AlphaFoldDB" id="A0A1D2MRV3"/>
<dbReference type="PRINTS" id="PR00053">
    <property type="entry name" value="FORKHEAD"/>
</dbReference>
<dbReference type="InterPro" id="IPR047513">
    <property type="entry name" value="FOXJ1"/>
</dbReference>
<evidence type="ECO:0000256" key="7">
    <source>
        <dbReference type="ARBA" id="ARBA00023242"/>
    </source>
</evidence>
<dbReference type="Gene3D" id="1.10.10.10">
    <property type="entry name" value="Winged helix-like DNA-binding domain superfamily/Winged helix DNA-binding domain"/>
    <property type="match status" value="1"/>
</dbReference>
<evidence type="ECO:0000256" key="5">
    <source>
        <dbReference type="ARBA" id="ARBA00023159"/>
    </source>
</evidence>
<dbReference type="InterPro" id="IPR036388">
    <property type="entry name" value="WH-like_DNA-bd_sf"/>
</dbReference>
<reference evidence="12 13" key="1">
    <citation type="journal article" date="2016" name="Genome Biol. Evol.">
        <title>Gene Family Evolution Reflects Adaptation to Soil Environmental Stressors in the Genome of the Collembolan Orchesella cincta.</title>
        <authorList>
            <person name="Faddeeva-Vakhrusheva A."/>
            <person name="Derks M.F."/>
            <person name="Anvar S.Y."/>
            <person name="Agamennone V."/>
            <person name="Suring W."/>
            <person name="Smit S."/>
            <person name="van Straalen N.M."/>
            <person name="Roelofs D."/>
        </authorList>
    </citation>
    <scope>NUCLEOTIDE SEQUENCE [LARGE SCALE GENOMIC DNA]</scope>
    <source>
        <tissue evidence="12">Mixed pool</tissue>
    </source>
</reference>
<dbReference type="GO" id="GO:0000978">
    <property type="term" value="F:RNA polymerase II cis-regulatory region sequence-specific DNA binding"/>
    <property type="evidence" value="ECO:0007669"/>
    <property type="project" value="TreeGrafter"/>
</dbReference>
<dbReference type="PROSITE" id="PS50039">
    <property type="entry name" value="FORK_HEAD_3"/>
    <property type="match status" value="1"/>
</dbReference>
<dbReference type="STRING" id="48709.A0A1D2MRV3"/>
<evidence type="ECO:0000256" key="9">
    <source>
        <dbReference type="PROSITE-ProRule" id="PRU00089"/>
    </source>
</evidence>
<comment type="subcellular location">
    <subcellularLocation>
        <location evidence="1 9">Nucleus</location>
    </subcellularLocation>
</comment>
<dbReference type="FunFam" id="1.10.10.10:FF:000030">
    <property type="entry name" value="Forkhead box protein K2"/>
    <property type="match status" value="1"/>
</dbReference>
<dbReference type="GO" id="GO:0000981">
    <property type="term" value="F:DNA-binding transcription factor activity, RNA polymerase II-specific"/>
    <property type="evidence" value="ECO:0007669"/>
    <property type="project" value="TreeGrafter"/>
</dbReference>
<dbReference type="GO" id="GO:0005634">
    <property type="term" value="C:nucleus"/>
    <property type="evidence" value="ECO:0007669"/>
    <property type="project" value="UniProtKB-SubCell"/>
</dbReference>
<dbReference type="SUPFAM" id="SSF46785">
    <property type="entry name" value="Winged helix' DNA-binding domain"/>
    <property type="match status" value="1"/>
</dbReference>
<evidence type="ECO:0000313" key="12">
    <source>
        <dbReference type="EMBL" id="ODM95631.1"/>
    </source>
</evidence>
<dbReference type="Pfam" id="PF00250">
    <property type="entry name" value="Forkhead"/>
    <property type="match status" value="1"/>
</dbReference>
<evidence type="ECO:0000256" key="6">
    <source>
        <dbReference type="ARBA" id="ARBA00023163"/>
    </source>
</evidence>
<keyword evidence="13" id="KW-1185">Reference proteome</keyword>
<dbReference type="SMART" id="SM00339">
    <property type="entry name" value="FH"/>
    <property type="match status" value="1"/>
</dbReference>
<organism evidence="12 13">
    <name type="scientific">Orchesella cincta</name>
    <name type="common">Springtail</name>
    <name type="synonym">Podura cincta</name>
    <dbReference type="NCBI Taxonomy" id="48709"/>
    <lineage>
        <taxon>Eukaryota</taxon>
        <taxon>Metazoa</taxon>
        <taxon>Ecdysozoa</taxon>
        <taxon>Arthropoda</taxon>
        <taxon>Hexapoda</taxon>
        <taxon>Collembola</taxon>
        <taxon>Entomobryomorpha</taxon>
        <taxon>Entomobryoidea</taxon>
        <taxon>Orchesellidae</taxon>
        <taxon>Orchesellinae</taxon>
        <taxon>Orchesella</taxon>
    </lineage>
</organism>
<feature type="DNA-binding region" description="Fork-head" evidence="9">
    <location>
        <begin position="102"/>
        <end position="197"/>
    </location>
</feature>